<name>A0AAN6FXK3_9PEZI</name>
<evidence type="ECO:0000313" key="1">
    <source>
        <dbReference type="EMBL" id="KAK0325256.1"/>
    </source>
</evidence>
<proteinExistence type="predicted"/>
<evidence type="ECO:0000313" key="2">
    <source>
        <dbReference type="Proteomes" id="UP001168146"/>
    </source>
</evidence>
<dbReference type="AlphaFoldDB" id="A0AAN6FXK3"/>
<comment type="caution">
    <text evidence="1">The sequence shown here is derived from an EMBL/GenBank/DDBJ whole genome shotgun (WGS) entry which is preliminary data.</text>
</comment>
<sequence length="86" mass="9072">MVKLRKDAEALREPLEVDQVVEAAGPTWYYLPDQQPDEVLVVQLSDTASLGPGATVGGGTAHASPDLRDAGCGDARESVEVRVIAI</sequence>
<dbReference type="Proteomes" id="UP001168146">
    <property type="component" value="Unassembled WGS sequence"/>
</dbReference>
<accession>A0AAN6FXK3</accession>
<gene>
    <name evidence="1" type="ORF">LTR82_003537</name>
</gene>
<dbReference type="EMBL" id="JASUXU010000007">
    <property type="protein sequence ID" value="KAK0325256.1"/>
    <property type="molecule type" value="Genomic_DNA"/>
</dbReference>
<reference evidence="1" key="1">
    <citation type="submission" date="2021-12" db="EMBL/GenBank/DDBJ databases">
        <title>Black yeast isolated from Biological Soil Crust.</title>
        <authorList>
            <person name="Kurbessoian T."/>
        </authorList>
    </citation>
    <scope>NUCLEOTIDE SEQUENCE</scope>
    <source>
        <strain evidence="1">CCFEE 5208</strain>
    </source>
</reference>
<protein>
    <submittedName>
        <fullName evidence="1">Uncharacterized protein</fullName>
    </submittedName>
</protein>
<organism evidence="1 2">
    <name type="scientific">Friedmanniomyces endolithicus</name>
    <dbReference type="NCBI Taxonomy" id="329885"/>
    <lineage>
        <taxon>Eukaryota</taxon>
        <taxon>Fungi</taxon>
        <taxon>Dikarya</taxon>
        <taxon>Ascomycota</taxon>
        <taxon>Pezizomycotina</taxon>
        <taxon>Dothideomycetes</taxon>
        <taxon>Dothideomycetidae</taxon>
        <taxon>Mycosphaerellales</taxon>
        <taxon>Teratosphaeriaceae</taxon>
        <taxon>Friedmanniomyces</taxon>
    </lineage>
</organism>